<dbReference type="InterPro" id="IPR001663">
    <property type="entry name" value="Rng_hydr_dOase-A"/>
</dbReference>
<evidence type="ECO:0000256" key="4">
    <source>
        <dbReference type="ARBA" id="ARBA00023002"/>
    </source>
</evidence>
<comment type="cofactor">
    <cofactor evidence="1">
        <name>Fe cation</name>
        <dbReference type="ChEBI" id="CHEBI:24875"/>
    </cofactor>
</comment>
<dbReference type="Pfam" id="PF00848">
    <property type="entry name" value="Ring_hydroxyl_A"/>
    <property type="match status" value="1"/>
</dbReference>
<evidence type="ECO:0000256" key="5">
    <source>
        <dbReference type="ARBA" id="ARBA00023004"/>
    </source>
</evidence>
<dbReference type="GO" id="GO:0005506">
    <property type="term" value="F:iron ion binding"/>
    <property type="evidence" value="ECO:0007669"/>
    <property type="project" value="InterPro"/>
</dbReference>
<dbReference type="GO" id="GO:0018619">
    <property type="term" value="F:benzene 1,2-dioxygenase activity"/>
    <property type="evidence" value="ECO:0007669"/>
    <property type="project" value="UniProtKB-EC"/>
</dbReference>
<dbReference type="PRINTS" id="PR00090">
    <property type="entry name" value="RNGDIOXGNASE"/>
</dbReference>
<keyword evidence="9" id="KW-1185">Reference proteome</keyword>
<dbReference type="Gene3D" id="3.90.380.10">
    <property type="entry name" value="Naphthalene 1,2-dioxygenase Alpha Subunit, Chain A, domain 1"/>
    <property type="match status" value="2"/>
</dbReference>
<dbReference type="PANTHER" id="PTHR43756:SF5">
    <property type="entry name" value="CHOLINE MONOOXYGENASE, CHLOROPLASTIC"/>
    <property type="match status" value="1"/>
</dbReference>
<name>A0A5B9W922_9BACT</name>
<evidence type="ECO:0000256" key="3">
    <source>
        <dbReference type="ARBA" id="ARBA00022723"/>
    </source>
</evidence>
<dbReference type="Pfam" id="PF00355">
    <property type="entry name" value="Rieske"/>
    <property type="match status" value="1"/>
</dbReference>
<keyword evidence="6" id="KW-0411">Iron-sulfur</keyword>
<dbReference type="GO" id="GO:0051537">
    <property type="term" value="F:2 iron, 2 sulfur cluster binding"/>
    <property type="evidence" value="ECO:0007669"/>
    <property type="project" value="UniProtKB-KW"/>
</dbReference>
<dbReference type="CDD" id="cd03469">
    <property type="entry name" value="Rieske_RO_Alpha_N"/>
    <property type="match status" value="1"/>
</dbReference>
<dbReference type="KEGG" id="agv:OJF2_49320"/>
<protein>
    <submittedName>
        <fullName evidence="8">Benzene 1,2-dioxygenase subunit alpha</fullName>
        <ecNumber evidence="8">1.14.12.3</ecNumber>
    </submittedName>
</protein>
<dbReference type="Proteomes" id="UP000324233">
    <property type="component" value="Chromosome"/>
</dbReference>
<dbReference type="InterPro" id="IPR036922">
    <property type="entry name" value="Rieske_2Fe-2S_sf"/>
</dbReference>
<keyword evidence="2" id="KW-0001">2Fe-2S</keyword>
<feature type="domain" description="Rieske" evidence="7">
    <location>
        <begin position="41"/>
        <end position="129"/>
    </location>
</feature>
<proteinExistence type="predicted"/>
<dbReference type="CDD" id="cd08884">
    <property type="entry name" value="RHO_alpha_C_GbcA-like"/>
    <property type="match status" value="1"/>
</dbReference>
<dbReference type="InterPro" id="IPR015879">
    <property type="entry name" value="Ring_hydroxy_dOase_asu_C_dom"/>
</dbReference>
<gene>
    <name evidence="8" type="primary">bnzA</name>
    <name evidence="8" type="ORF">OJF2_49320</name>
</gene>
<dbReference type="SUPFAM" id="SSF55961">
    <property type="entry name" value="Bet v1-like"/>
    <property type="match status" value="1"/>
</dbReference>
<accession>A0A5B9W922</accession>
<evidence type="ECO:0000256" key="1">
    <source>
        <dbReference type="ARBA" id="ARBA00001962"/>
    </source>
</evidence>
<dbReference type="EMBL" id="CP042997">
    <property type="protein sequence ID" value="QEH36370.1"/>
    <property type="molecule type" value="Genomic_DNA"/>
</dbReference>
<reference evidence="8 9" key="1">
    <citation type="submission" date="2019-08" db="EMBL/GenBank/DDBJ databases">
        <title>Deep-cultivation of Planctomycetes and their phenomic and genomic characterization uncovers novel biology.</title>
        <authorList>
            <person name="Wiegand S."/>
            <person name="Jogler M."/>
            <person name="Boedeker C."/>
            <person name="Pinto D."/>
            <person name="Vollmers J."/>
            <person name="Rivas-Marin E."/>
            <person name="Kohn T."/>
            <person name="Peeters S.H."/>
            <person name="Heuer A."/>
            <person name="Rast P."/>
            <person name="Oberbeckmann S."/>
            <person name="Bunk B."/>
            <person name="Jeske O."/>
            <person name="Meyerdierks A."/>
            <person name="Storesund J.E."/>
            <person name="Kallscheuer N."/>
            <person name="Luecker S."/>
            <person name="Lage O.M."/>
            <person name="Pohl T."/>
            <person name="Merkel B.J."/>
            <person name="Hornburger P."/>
            <person name="Mueller R.-W."/>
            <person name="Bruemmer F."/>
            <person name="Labrenz M."/>
            <person name="Spormann A.M."/>
            <person name="Op den Camp H."/>
            <person name="Overmann J."/>
            <person name="Amann R."/>
            <person name="Jetten M.S.M."/>
            <person name="Mascher T."/>
            <person name="Medema M.H."/>
            <person name="Devos D.P."/>
            <person name="Kaster A.-K."/>
            <person name="Ovreas L."/>
            <person name="Rohde M."/>
            <person name="Galperin M.Y."/>
            <person name="Jogler C."/>
        </authorList>
    </citation>
    <scope>NUCLEOTIDE SEQUENCE [LARGE SCALE GENOMIC DNA]</scope>
    <source>
        <strain evidence="8 9">OJF2</strain>
    </source>
</reference>
<dbReference type="EC" id="1.14.12.3" evidence="8"/>
<keyword evidence="3" id="KW-0479">Metal-binding</keyword>
<sequence>MSTDAKARASLPADALSLPGWYYTDSEHFRREMDRFFAGGWVHAGRAEEIPTPGDFVLREVAGESLILVRGDDSTIRAFYNVCRHRGTRLCEAASGNCGGFLRCPYHAWAFDLAGRLVAAPQMDDLPHFCREDYPLIGAAASTWDGHVFVSLAESPRPLEDALGDLPGRLRPWGMDELRLGRRTVYDVAANWKLIIQNYSECLHCPGVHPALQRLSHFLSGENDPANESYLGGRMSLREGIETLSMDGARRRPFLPGLSEADRRLVLYYAILPNLLLSLHPDYVMTHTLHPRSVGRTEVVCEWHFHPEAMSQPDFSPEDAASFWDMTNRQDWHVCEQMQLGVASRAHRPGPYSNREDLLHGFDRLVRVDG</sequence>
<dbReference type="Gene3D" id="2.102.10.10">
    <property type="entry name" value="Rieske [2Fe-2S] iron-sulphur domain"/>
    <property type="match status" value="1"/>
</dbReference>
<keyword evidence="4 8" id="KW-0560">Oxidoreductase</keyword>
<evidence type="ECO:0000256" key="6">
    <source>
        <dbReference type="ARBA" id="ARBA00023014"/>
    </source>
</evidence>
<evidence type="ECO:0000313" key="9">
    <source>
        <dbReference type="Proteomes" id="UP000324233"/>
    </source>
</evidence>
<evidence type="ECO:0000256" key="2">
    <source>
        <dbReference type="ARBA" id="ARBA00022714"/>
    </source>
</evidence>
<dbReference type="PANTHER" id="PTHR43756">
    <property type="entry name" value="CHOLINE MONOOXYGENASE, CHLOROPLASTIC"/>
    <property type="match status" value="1"/>
</dbReference>
<dbReference type="SUPFAM" id="SSF50022">
    <property type="entry name" value="ISP domain"/>
    <property type="match status" value="1"/>
</dbReference>
<dbReference type="InterPro" id="IPR017941">
    <property type="entry name" value="Rieske_2Fe-2S"/>
</dbReference>
<evidence type="ECO:0000259" key="7">
    <source>
        <dbReference type="PROSITE" id="PS51296"/>
    </source>
</evidence>
<evidence type="ECO:0000313" key="8">
    <source>
        <dbReference type="EMBL" id="QEH36370.1"/>
    </source>
</evidence>
<dbReference type="RefSeq" id="WP_148596062.1">
    <property type="nucleotide sequence ID" value="NZ_CP042997.1"/>
</dbReference>
<keyword evidence="5" id="KW-0408">Iron</keyword>
<dbReference type="AlphaFoldDB" id="A0A5B9W922"/>
<dbReference type="OrthoDB" id="9800776at2"/>
<keyword evidence="8" id="KW-0223">Dioxygenase</keyword>
<organism evidence="8 9">
    <name type="scientific">Aquisphaera giovannonii</name>
    <dbReference type="NCBI Taxonomy" id="406548"/>
    <lineage>
        <taxon>Bacteria</taxon>
        <taxon>Pseudomonadati</taxon>
        <taxon>Planctomycetota</taxon>
        <taxon>Planctomycetia</taxon>
        <taxon>Isosphaerales</taxon>
        <taxon>Isosphaeraceae</taxon>
        <taxon>Aquisphaera</taxon>
    </lineage>
</organism>
<dbReference type="PROSITE" id="PS51296">
    <property type="entry name" value="RIESKE"/>
    <property type="match status" value="1"/>
</dbReference>